<evidence type="ECO:0000313" key="2">
    <source>
        <dbReference type="Proteomes" id="UP000011864"/>
    </source>
</evidence>
<organism evidence="1 2">
    <name type="scientific">Paraglaciecola psychrophila 170</name>
    <dbReference type="NCBI Taxonomy" id="1129794"/>
    <lineage>
        <taxon>Bacteria</taxon>
        <taxon>Pseudomonadati</taxon>
        <taxon>Pseudomonadota</taxon>
        <taxon>Gammaproteobacteria</taxon>
        <taxon>Alteromonadales</taxon>
        <taxon>Alteromonadaceae</taxon>
        <taxon>Paraglaciecola</taxon>
    </lineage>
</organism>
<dbReference type="AlphaFoldDB" id="K6YV43"/>
<dbReference type="PATRIC" id="fig|1129794.4.peg.1879"/>
<reference evidence="1 2" key="1">
    <citation type="journal article" date="2013" name="Genome Announc.">
        <title>Complete Genome Sequence of Glaciecola psychrophila Strain 170T.</title>
        <authorList>
            <person name="Yin J."/>
            <person name="Chen J."/>
            <person name="Liu G."/>
            <person name="Yu Y."/>
            <person name="Song L."/>
            <person name="Wang X."/>
            <person name="Qu X."/>
        </authorList>
    </citation>
    <scope>NUCLEOTIDE SEQUENCE [LARGE SCALE GENOMIC DNA]</scope>
    <source>
        <strain evidence="1 2">170</strain>
    </source>
</reference>
<protein>
    <submittedName>
        <fullName evidence="1">Uncharacterized protein</fullName>
    </submittedName>
</protein>
<proteinExistence type="predicted"/>
<name>K6YV43_9ALTE</name>
<dbReference type="Proteomes" id="UP000011864">
    <property type="component" value="Chromosome"/>
</dbReference>
<dbReference type="KEGG" id="gps:C427_1897"/>
<keyword evidence="2" id="KW-1185">Reference proteome</keyword>
<evidence type="ECO:0000313" key="1">
    <source>
        <dbReference type="EMBL" id="AGH44006.1"/>
    </source>
</evidence>
<dbReference type="STRING" id="1129794.C427_1897"/>
<dbReference type="HOGENOM" id="CLU_3255320_0_0_6"/>
<accession>K6YV43</accession>
<dbReference type="EMBL" id="CP003837">
    <property type="protein sequence ID" value="AGH44006.1"/>
    <property type="molecule type" value="Genomic_DNA"/>
</dbReference>
<sequence>MEKQCYKALINVVSGYINIFANTERSIVYNVISKFGKSKYAI</sequence>
<gene>
    <name evidence="1" type="ORF">C427_1897</name>
</gene>